<dbReference type="PANTHER" id="PTHR11096">
    <property type="entry name" value="RNA 3' TERMINAL PHOSPHATE CYCLASE"/>
    <property type="match status" value="1"/>
</dbReference>
<accession>A0A401LHN2</accession>
<dbReference type="InterPro" id="IPR017770">
    <property type="entry name" value="RNA3'_term_phos_cyc_type_1"/>
</dbReference>
<feature type="domain" description="RNA 3'-terminal phosphate cyclase insert" evidence="7">
    <location>
        <begin position="187"/>
        <end position="278"/>
    </location>
</feature>
<comment type="catalytic activity">
    <reaction evidence="4">
        <text>a 3'-end 3'-phospho-ribonucleotide-RNA + ATP = a 3'-end 2',3'-cyclophospho-ribonucleotide-RNA + AMP + diphosphate</text>
        <dbReference type="Rhea" id="RHEA:23976"/>
        <dbReference type="Rhea" id="RHEA-COMP:10463"/>
        <dbReference type="Rhea" id="RHEA-COMP:10464"/>
        <dbReference type="ChEBI" id="CHEBI:30616"/>
        <dbReference type="ChEBI" id="CHEBI:33019"/>
        <dbReference type="ChEBI" id="CHEBI:83062"/>
        <dbReference type="ChEBI" id="CHEBI:83064"/>
        <dbReference type="ChEBI" id="CHEBI:456215"/>
        <dbReference type="EC" id="6.5.1.4"/>
    </reaction>
</comment>
<dbReference type="Pfam" id="PF05189">
    <property type="entry name" value="RTC_insert"/>
    <property type="match status" value="1"/>
</dbReference>
<evidence type="ECO:0000256" key="3">
    <source>
        <dbReference type="ARBA" id="ARBA00022741"/>
    </source>
</evidence>
<protein>
    <recommendedName>
        <fullName evidence="5">RNA 3'-terminal phosphate cyclase</fullName>
        <ecNumber evidence="5">6.5.1.4</ecNumber>
    </recommendedName>
</protein>
<dbReference type="PANTHER" id="PTHR11096:SF0">
    <property type="entry name" value="RNA 3'-TERMINAL PHOSPHATE CYCLASE"/>
    <property type="match status" value="1"/>
</dbReference>
<dbReference type="InterPro" id="IPR036553">
    <property type="entry name" value="RPTC_insert"/>
</dbReference>
<reference evidence="8 9" key="1">
    <citation type="journal article" date="2018" name="Int. J. Syst. Evol. Microbiol.">
        <title>Mesosutterella multiformis gen. nov., sp. nov., a member of the family Sutterellaceae and Sutterella megalosphaeroides sp. nov., isolated from human faeces.</title>
        <authorList>
            <person name="Sakamoto M."/>
            <person name="Ikeyama N."/>
            <person name="Kunihiro T."/>
            <person name="Iino T."/>
            <person name="Yuki M."/>
            <person name="Ohkuma M."/>
        </authorList>
    </citation>
    <scope>NUCLEOTIDE SEQUENCE [LARGE SCALE GENOMIC DNA]</scope>
    <source>
        <strain evidence="8 9">4NBBH2</strain>
    </source>
</reference>
<evidence type="ECO:0000313" key="9">
    <source>
        <dbReference type="Proteomes" id="UP000266091"/>
    </source>
</evidence>
<accession>A0A388SGJ8</accession>
<dbReference type="Proteomes" id="UP000266091">
    <property type="component" value="Unassembled WGS sequence"/>
</dbReference>
<dbReference type="EC" id="6.5.1.4" evidence="5"/>
<dbReference type="Gene3D" id="3.30.360.20">
    <property type="entry name" value="RNA 3'-terminal phosphate cyclase, insert domain"/>
    <property type="match status" value="1"/>
</dbReference>
<keyword evidence="9" id="KW-1185">Reference proteome</keyword>
<dbReference type="Gene3D" id="3.65.10.20">
    <property type="entry name" value="RNA 3'-terminal phosphate cyclase domain"/>
    <property type="match status" value="1"/>
</dbReference>
<dbReference type="Pfam" id="PF01137">
    <property type="entry name" value="RTC"/>
    <property type="match status" value="1"/>
</dbReference>
<name>A0A388SGJ8_9BURK</name>
<dbReference type="SUPFAM" id="SSF52913">
    <property type="entry name" value="RNA 3'-terminal phosphate cyclase, RPTC, insert domain"/>
    <property type="match status" value="1"/>
</dbReference>
<organism evidence="8 9">
    <name type="scientific">Mesosutterella multiformis</name>
    <dbReference type="NCBI Taxonomy" id="2259133"/>
    <lineage>
        <taxon>Bacteria</taxon>
        <taxon>Pseudomonadati</taxon>
        <taxon>Pseudomonadota</taxon>
        <taxon>Betaproteobacteria</taxon>
        <taxon>Burkholderiales</taxon>
        <taxon>Sutterellaceae</taxon>
        <taxon>Mesosutterella</taxon>
    </lineage>
</organism>
<dbReference type="InterPro" id="IPR013792">
    <property type="entry name" value="RNA3'P_cycl/enolpyr_Trfase_a/b"/>
</dbReference>
<dbReference type="RefSeq" id="WP_160117774.1">
    <property type="nucleotide sequence ID" value="NZ_BGZJ01000002.1"/>
</dbReference>
<dbReference type="EMBL" id="BGZJ01000002">
    <property type="protein sequence ID" value="GBO94560.1"/>
    <property type="molecule type" value="Genomic_DNA"/>
</dbReference>
<evidence type="ECO:0000259" key="7">
    <source>
        <dbReference type="Pfam" id="PF05189"/>
    </source>
</evidence>
<dbReference type="InterPro" id="IPR000228">
    <property type="entry name" value="RNA3'_term_phos_cyc"/>
</dbReference>
<evidence type="ECO:0000256" key="5">
    <source>
        <dbReference type="NCBIfam" id="TIGR03399"/>
    </source>
</evidence>
<dbReference type="InterPro" id="IPR037136">
    <property type="entry name" value="RNA3'_phos_cyclase_dom_sf"/>
</dbReference>
<dbReference type="NCBIfam" id="TIGR03399">
    <property type="entry name" value="RNA_3prim_cycl"/>
    <property type="match status" value="1"/>
</dbReference>
<gene>
    <name evidence="8" type="primary">rtcA</name>
    <name evidence="8" type="ORF">MESMUL_19140</name>
</gene>
<comment type="caution">
    <text evidence="8">The sequence shown here is derived from an EMBL/GenBank/DDBJ whole genome shotgun (WGS) entry which is preliminary data.</text>
</comment>
<dbReference type="GO" id="GO:0000166">
    <property type="term" value="F:nucleotide binding"/>
    <property type="evidence" value="ECO:0007669"/>
    <property type="project" value="UniProtKB-KW"/>
</dbReference>
<evidence type="ECO:0000256" key="2">
    <source>
        <dbReference type="ARBA" id="ARBA00022598"/>
    </source>
</evidence>
<dbReference type="InterPro" id="IPR023797">
    <property type="entry name" value="RNA3'_phos_cyclase_dom"/>
</dbReference>
<evidence type="ECO:0000259" key="6">
    <source>
        <dbReference type="Pfam" id="PF01137"/>
    </source>
</evidence>
<keyword evidence="2" id="KW-0436">Ligase</keyword>
<dbReference type="InterPro" id="IPR013791">
    <property type="entry name" value="RNA3'-term_phos_cycl_insert"/>
</dbReference>
<comment type="similarity">
    <text evidence="1">Belongs to the RNA 3'-terminal cyclase family. Type 1 subfamily.</text>
</comment>
<dbReference type="SUPFAM" id="SSF55205">
    <property type="entry name" value="EPT/RTPC-like"/>
    <property type="match status" value="1"/>
</dbReference>
<evidence type="ECO:0000256" key="1">
    <source>
        <dbReference type="ARBA" id="ARBA00009206"/>
    </source>
</evidence>
<dbReference type="GO" id="GO:0006396">
    <property type="term" value="P:RNA processing"/>
    <property type="evidence" value="ECO:0007669"/>
    <property type="project" value="UniProtKB-UniRule"/>
</dbReference>
<feature type="domain" description="RNA 3'-terminal phosphate cyclase" evidence="6">
    <location>
        <begin position="13"/>
        <end position="331"/>
    </location>
</feature>
<dbReference type="GO" id="GO:0003963">
    <property type="term" value="F:RNA-3'-phosphate cyclase activity"/>
    <property type="evidence" value="ECO:0007669"/>
    <property type="project" value="UniProtKB-UniRule"/>
</dbReference>
<evidence type="ECO:0000313" key="8">
    <source>
        <dbReference type="EMBL" id="GBO94560.1"/>
    </source>
</evidence>
<keyword evidence="3" id="KW-0547">Nucleotide-binding</keyword>
<evidence type="ECO:0000256" key="4">
    <source>
        <dbReference type="ARBA" id="ARBA00024481"/>
    </source>
</evidence>
<sequence>MTTVKTIEINGAEGGGQILRAALSMSAALGIPFHIRNIRGKREKAGLGRQHLSSVRAAAAICGAEVTGAEMNSTELTFVPGEVQVGSYRFDIGTGGSTALVLQAIVPALICSLKAGEKASVTVTGGTYCPFAPAFEFLKETLEPCLNRMGYPVTFTMPRPAFFQAAGGLVRMEAAGPFEPAPLEFRERGSLKSVSAVILNCHLPPEVAEREKKVLMRDFGDRLGLTEDAVTLDANPAIPEAGNAVLIRTGFESGTSVFSEIGRPRLAAESVAKIAADESAAFLEADVPVCRHLQDQLLVPMALAGGGHFVTTAPSAHTRTCAQVIQAFTGKPVHMDQQKHGWLITVPSV</sequence>
<dbReference type="AlphaFoldDB" id="A0A388SGJ8"/>
<proteinExistence type="inferred from homology"/>